<evidence type="ECO:0000313" key="2">
    <source>
        <dbReference type="EMBL" id="MFC0216186.1"/>
    </source>
</evidence>
<sequence length="257" mass="29818">MPETIIFIHGLMGNQRAFKHDVSHLKPKFHCITYDLLGHGEQKGQDAAFTLEALTEQLLCVYEQHHLEKAHLCSLSVGCYISTYFAAHYSDKVQTLCFIGGHYNNTSPLFETLEEYYRLVHEMEYNDWLKRYSSAIFPGHFLNPFSTLSEQIYYKLGLEIHPQIIKEALRFRLQHDLKAQLKTLVHPVLWVMGKHDTLYKSCLYDMDEVIRNLTYIEIPKAGHAANLFRPGLFGKIYENFLMKHQSIFLKGTLSAST</sequence>
<dbReference type="GO" id="GO:0016787">
    <property type="term" value="F:hydrolase activity"/>
    <property type="evidence" value="ECO:0007669"/>
    <property type="project" value="UniProtKB-KW"/>
</dbReference>
<dbReference type="Proteomes" id="UP001589776">
    <property type="component" value="Unassembled WGS sequence"/>
</dbReference>
<dbReference type="Pfam" id="PF00561">
    <property type="entry name" value="Abhydrolase_1"/>
    <property type="match status" value="1"/>
</dbReference>
<reference evidence="2 3" key="1">
    <citation type="submission" date="2024-09" db="EMBL/GenBank/DDBJ databases">
        <authorList>
            <person name="Sun Q."/>
            <person name="Mori K."/>
        </authorList>
    </citation>
    <scope>NUCLEOTIDE SEQUENCE [LARGE SCALE GENOMIC DNA]</scope>
    <source>
        <strain evidence="2 3">CCM 7759</strain>
    </source>
</reference>
<evidence type="ECO:0000259" key="1">
    <source>
        <dbReference type="Pfam" id="PF00561"/>
    </source>
</evidence>
<keyword evidence="3" id="KW-1185">Reference proteome</keyword>
<dbReference type="InterPro" id="IPR050266">
    <property type="entry name" value="AB_hydrolase_sf"/>
</dbReference>
<comment type="caution">
    <text evidence="2">The sequence shown here is derived from an EMBL/GenBank/DDBJ whole genome shotgun (WGS) entry which is preliminary data.</text>
</comment>
<accession>A0ABV6DU80</accession>
<keyword evidence="2" id="KW-0378">Hydrolase</keyword>
<organism evidence="2 3">
    <name type="scientific">Paenibacillus chartarius</name>
    <dbReference type="NCBI Taxonomy" id="747481"/>
    <lineage>
        <taxon>Bacteria</taxon>
        <taxon>Bacillati</taxon>
        <taxon>Bacillota</taxon>
        <taxon>Bacilli</taxon>
        <taxon>Bacillales</taxon>
        <taxon>Paenibacillaceae</taxon>
        <taxon>Paenibacillus</taxon>
    </lineage>
</organism>
<dbReference type="PANTHER" id="PTHR43798:SF28">
    <property type="entry name" value="AB HYDROLASE-1 DOMAIN-CONTAINING PROTEIN"/>
    <property type="match status" value="1"/>
</dbReference>
<dbReference type="Gene3D" id="3.40.50.1820">
    <property type="entry name" value="alpha/beta hydrolase"/>
    <property type="match status" value="1"/>
</dbReference>
<evidence type="ECO:0000313" key="3">
    <source>
        <dbReference type="Proteomes" id="UP001589776"/>
    </source>
</evidence>
<name>A0ABV6DU80_9BACL</name>
<dbReference type="SUPFAM" id="SSF53474">
    <property type="entry name" value="alpha/beta-Hydrolases"/>
    <property type="match status" value="1"/>
</dbReference>
<feature type="domain" description="AB hydrolase-1" evidence="1">
    <location>
        <begin position="4"/>
        <end position="230"/>
    </location>
</feature>
<dbReference type="EMBL" id="JBHLWN010000111">
    <property type="protein sequence ID" value="MFC0216186.1"/>
    <property type="molecule type" value="Genomic_DNA"/>
</dbReference>
<dbReference type="InterPro" id="IPR029058">
    <property type="entry name" value="AB_hydrolase_fold"/>
</dbReference>
<dbReference type="RefSeq" id="WP_377474113.1">
    <property type="nucleotide sequence ID" value="NZ_JBHLWN010000111.1"/>
</dbReference>
<gene>
    <name evidence="2" type="ORF">ACFFK0_27700</name>
</gene>
<dbReference type="InterPro" id="IPR000073">
    <property type="entry name" value="AB_hydrolase_1"/>
</dbReference>
<dbReference type="PANTHER" id="PTHR43798">
    <property type="entry name" value="MONOACYLGLYCEROL LIPASE"/>
    <property type="match status" value="1"/>
</dbReference>
<protein>
    <submittedName>
        <fullName evidence="2">Alpha/beta fold hydrolase</fullName>
    </submittedName>
</protein>
<proteinExistence type="predicted"/>